<evidence type="ECO:0000313" key="2">
    <source>
        <dbReference type="EMBL" id="CAF0950580.1"/>
    </source>
</evidence>
<evidence type="ECO:0000313" key="3">
    <source>
        <dbReference type="EMBL" id="CAF0956188.1"/>
    </source>
</evidence>
<reference evidence="3" key="1">
    <citation type="submission" date="2021-02" db="EMBL/GenBank/DDBJ databases">
        <authorList>
            <person name="Nowell W R."/>
        </authorList>
    </citation>
    <scope>NUCLEOTIDE SEQUENCE</scope>
</reference>
<gene>
    <name evidence="4" type="ORF">BJG266_LOCUS13759</name>
    <name evidence="2" type="ORF">QVE165_LOCUS12192</name>
    <name evidence="3" type="ORF">QVE165_LOCUS12496</name>
</gene>
<keyword evidence="5" id="KW-1185">Reference proteome</keyword>
<comment type="caution">
    <text evidence="3">The sequence shown here is derived from an EMBL/GenBank/DDBJ whole genome shotgun (WGS) entry which is preliminary data.</text>
</comment>
<dbReference type="EMBL" id="CAJNOI010000056">
    <property type="protein sequence ID" value="CAF0961201.1"/>
    <property type="molecule type" value="Genomic_DNA"/>
</dbReference>
<dbReference type="Proteomes" id="UP000663877">
    <property type="component" value="Unassembled WGS sequence"/>
</dbReference>
<evidence type="ECO:0000313" key="5">
    <source>
        <dbReference type="Proteomes" id="UP000663832"/>
    </source>
</evidence>
<dbReference type="OrthoDB" id="9983199at2759"/>
<dbReference type="AlphaFoldDB" id="A0A814DJ57"/>
<dbReference type="EMBL" id="CAJNOM010000060">
    <property type="protein sequence ID" value="CAF0950580.1"/>
    <property type="molecule type" value="Genomic_DNA"/>
</dbReference>
<dbReference type="EMBL" id="CAJNOM010000062">
    <property type="protein sequence ID" value="CAF0956188.1"/>
    <property type="molecule type" value="Genomic_DNA"/>
</dbReference>
<protein>
    <submittedName>
        <fullName evidence="3">Uncharacterized protein</fullName>
    </submittedName>
</protein>
<feature type="region of interest" description="Disordered" evidence="1">
    <location>
        <begin position="188"/>
        <end position="210"/>
    </location>
</feature>
<dbReference type="SUPFAM" id="SSF69322">
    <property type="entry name" value="Tricorn protease domain 2"/>
    <property type="match status" value="1"/>
</dbReference>
<organism evidence="3 5">
    <name type="scientific">Adineta steineri</name>
    <dbReference type="NCBI Taxonomy" id="433720"/>
    <lineage>
        <taxon>Eukaryota</taxon>
        <taxon>Metazoa</taxon>
        <taxon>Spiralia</taxon>
        <taxon>Gnathifera</taxon>
        <taxon>Rotifera</taxon>
        <taxon>Eurotatoria</taxon>
        <taxon>Bdelloidea</taxon>
        <taxon>Adinetida</taxon>
        <taxon>Adinetidae</taxon>
        <taxon>Adineta</taxon>
    </lineage>
</organism>
<sequence length="494" mass="57363">MAFDIKNKENNSKYCLQCLSKNGVEHVCSSQLLSDSVYTLSEMANEQLNVLETFSLAQVHVKCQQDLELWHSAAVNHLGQIFNQRLIDINQIYNEDIEPNLEKYKQKMIQQLKQRVIPKVNKIIDDSHTDNKKAERIQTFVNNIRSECDAIRDGQWINVQLPDIKNFSVPIRIAKMALAARLTDGEKDPLDTLSDDESKKDENSAKKKKKKTNSIDIMEIFASSPEPFKSHLLETNSSTLAVSNKHILLHDNKKLILFDLNKKVNELEWNDNDYGILVDICWMSSLSLFVILTIHSVYLYDPMKSSPNVPTKVESIKALDRSHVLASLSPFDRDLYINYHKGIHIDQYRVSPTSEWTLQKRYSKNECSETKDIGIRDVRCDNEHICLSIMQHDDLKWRLDLMSRDMVRVRRGVAMDAGENQHKFFSMLIPLHDQRWLFVNWFTNKLWMVDHQGKTRLVKETKIKNIRNTCISPDASIMALRTEKPSTLKIYKLD</sequence>
<dbReference type="Proteomes" id="UP000663832">
    <property type="component" value="Unassembled WGS sequence"/>
</dbReference>
<proteinExistence type="predicted"/>
<name>A0A814DJ57_9BILA</name>
<feature type="compositionally biased region" description="Basic and acidic residues" evidence="1">
    <location>
        <begin position="188"/>
        <end position="205"/>
    </location>
</feature>
<evidence type="ECO:0000256" key="1">
    <source>
        <dbReference type="SAM" id="MobiDB-lite"/>
    </source>
</evidence>
<accession>A0A814DJ57</accession>
<evidence type="ECO:0000313" key="4">
    <source>
        <dbReference type="EMBL" id="CAF0961201.1"/>
    </source>
</evidence>